<proteinExistence type="predicted"/>
<evidence type="ECO:0000313" key="2">
    <source>
        <dbReference type="Proteomes" id="UP000783390"/>
    </source>
</evidence>
<evidence type="ECO:0000313" key="1">
    <source>
        <dbReference type="EMBL" id="MBP1890085.1"/>
    </source>
</evidence>
<comment type="caution">
    <text evidence="1">The sequence shown here is derived from an EMBL/GenBank/DDBJ whole genome shotgun (WGS) entry which is preliminary data.</text>
</comment>
<gene>
    <name evidence="1" type="ORF">J2Z53_001669</name>
</gene>
<accession>A0ABS4F1F1</accession>
<protein>
    <submittedName>
        <fullName evidence="1">Uncharacterized protein</fullName>
    </submittedName>
</protein>
<organism evidence="1 2">
    <name type="scientific">Clostridium moniliforme</name>
    <dbReference type="NCBI Taxonomy" id="39489"/>
    <lineage>
        <taxon>Bacteria</taxon>
        <taxon>Bacillati</taxon>
        <taxon>Bacillota</taxon>
        <taxon>Clostridia</taxon>
        <taxon>Eubacteriales</taxon>
        <taxon>Clostridiaceae</taxon>
        <taxon>Clostridium</taxon>
    </lineage>
</organism>
<dbReference type="Proteomes" id="UP000783390">
    <property type="component" value="Unassembled WGS sequence"/>
</dbReference>
<name>A0ABS4F1F1_9CLOT</name>
<reference evidence="1 2" key="1">
    <citation type="submission" date="2021-03" db="EMBL/GenBank/DDBJ databases">
        <title>Genomic Encyclopedia of Type Strains, Phase IV (KMG-IV): sequencing the most valuable type-strain genomes for metagenomic binning, comparative biology and taxonomic classification.</title>
        <authorList>
            <person name="Goeker M."/>
        </authorList>
    </citation>
    <scope>NUCLEOTIDE SEQUENCE [LARGE SCALE GENOMIC DNA]</scope>
    <source>
        <strain evidence="1 2">DSM 3984</strain>
    </source>
</reference>
<sequence length="51" mass="5969">MREKLMKLINEYKETGESLNSGLEWMPDNDSARSKIEVINMIVEDLENIIK</sequence>
<dbReference type="RefSeq" id="WP_209797012.1">
    <property type="nucleotide sequence ID" value="NZ_JAGGJZ010000004.1"/>
</dbReference>
<keyword evidence="2" id="KW-1185">Reference proteome</keyword>
<dbReference type="EMBL" id="JAGGJZ010000004">
    <property type="protein sequence ID" value="MBP1890085.1"/>
    <property type="molecule type" value="Genomic_DNA"/>
</dbReference>